<dbReference type="PANTHER" id="PTHR46791">
    <property type="entry name" value="EXPRESSED PROTEIN"/>
    <property type="match status" value="1"/>
</dbReference>
<dbReference type="Gene3D" id="3.30.420.10">
    <property type="entry name" value="Ribonuclease H-like superfamily/Ribonuclease H"/>
    <property type="match status" value="1"/>
</dbReference>
<protein>
    <recommendedName>
        <fullName evidence="1">Integrase core domain-containing protein</fullName>
    </recommendedName>
</protein>
<dbReference type="InterPro" id="IPR058913">
    <property type="entry name" value="Integrase_dom_put"/>
</dbReference>
<feature type="domain" description="Integrase core" evidence="1">
    <location>
        <begin position="3"/>
        <end position="159"/>
    </location>
</feature>
<accession>A0A444V651</accession>
<sequence length="170" mass="20047">MVHCKFVVHGAIDGYSRVIVFLSCATNSRSHTVLERFHTAVEQYEWPFHVRTDKGGENSQVWHNIVQHHSTERAVIAGRSVHNERIERMWRDVNRLVSCQFREMFYHLELEGMLDPLNEVDLFCLHWVYSDLIGKILSEHARAHDHYGVSPEGNFTPPQWKQWISHTRPF</sequence>
<evidence type="ECO:0000259" key="1">
    <source>
        <dbReference type="Pfam" id="PF24764"/>
    </source>
</evidence>
<dbReference type="GO" id="GO:0003676">
    <property type="term" value="F:nucleic acid binding"/>
    <property type="evidence" value="ECO:0007669"/>
    <property type="project" value="InterPro"/>
</dbReference>
<dbReference type="Proteomes" id="UP000289886">
    <property type="component" value="Unassembled WGS sequence"/>
</dbReference>
<dbReference type="SUPFAM" id="SSF53098">
    <property type="entry name" value="Ribonuclease H-like"/>
    <property type="match status" value="1"/>
</dbReference>
<dbReference type="Pfam" id="PF24764">
    <property type="entry name" value="rva_4"/>
    <property type="match status" value="1"/>
</dbReference>
<dbReference type="InterPro" id="IPR012337">
    <property type="entry name" value="RNaseH-like_sf"/>
</dbReference>
<comment type="caution">
    <text evidence="2">The sequence shown here is derived from an EMBL/GenBank/DDBJ whole genome shotgun (WGS) entry which is preliminary data.</text>
</comment>
<name>A0A444V651_ACIRT</name>
<evidence type="ECO:0000313" key="2">
    <source>
        <dbReference type="EMBL" id="RXM95875.1"/>
    </source>
</evidence>
<keyword evidence="3" id="KW-1185">Reference proteome</keyword>
<dbReference type="AlphaFoldDB" id="A0A444V651"/>
<organism evidence="2 3">
    <name type="scientific">Acipenser ruthenus</name>
    <name type="common">Sterlet sturgeon</name>
    <dbReference type="NCBI Taxonomy" id="7906"/>
    <lineage>
        <taxon>Eukaryota</taxon>
        <taxon>Metazoa</taxon>
        <taxon>Chordata</taxon>
        <taxon>Craniata</taxon>
        <taxon>Vertebrata</taxon>
        <taxon>Euteleostomi</taxon>
        <taxon>Actinopterygii</taxon>
        <taxon>Chondrostei</taxon>
        <taxon>Acipenseriformes</taxon>
        <taxon>Acipenseridae</taxon>
        <taxon>Acipenser</taxon>
    </lineage>
</organism>
<evidence type="ECO:0000313" key="3">
    <source>
        <dbReference type="Proteomes" id="UP000289886"/>
    </source>
</evidence>
<reference evidence="2 3" key="1">
    <citation type="submission" date="2019-01" db="EMBL/GenBank/DDBJ databases">
        <title>Draft Genome and Complete Hox-Cluster Characterization of the Sterlet Sturgeon (Acipenser ruthenus).</title>
        <authorList>
            <person name="Wei Q."/>
        </authorList>
    </citation>
    <scope>NUCLEOTIDE SEQUENCE [LARGE SCALE GENOMIC DNA]</scope>
    <source>
        <strain evidence="2">WHYD16114868_AA</strain>
        <tissue evidence="2">Blood</tissue>
    </source>
</reference>
<dbReference type="PANTHER" id="PTHR46791:SF7">
    <property type="entry name" value="INTEGRASE CATALYTIC DOMAIN-CONTAINING PROTEIN"/>
    <property type="match status" value="1"/>
</dbReference>
<dbReference type="InterPro" id="IPR036397">
    <property type="entry name" value="RNaseH_sf"/>
</dbReference>
<proteinExistence type="predicted"/>
<dbReference type="EMBL" id="SCEB01002039">
    <property type="protein sequence ID" value="RXM95875.1"/>
    <property type="molecule type" value="Genomic_DNA"/>
</dbReference>
<gene>
    <name evidence="2" type="ORF">EOD39_16371</name>
</gene>